<evidence type="ECO:0000259" key="21">
    <source>
        <dbReference type="Pfam" id="PF00755"/>
    </source>
</evidence>
<evidence type="ECO:0000256" key="10">
    <source>
        <dbReference type="ARBA" id="ARBA00023128"/>
    </source>
</evidence>
<evidence type="ECO:0000256" key="18">
    <source>
        <dbReference type="PIRSR" id="PIRSR600542-1"/>
    </source>
</evidence>
<keyword evidence="5 19" id="KW-0808">Transferase</keyword>
<keyword evidence="12" id="KW-0576">Peroxisome</keyword>
<comment type="catalytic activity">
    <reaction evidence="14">
        <text>(R)-carnitine + acetyl-CoA = O-acetyl-(R)-carnitine + CoA</text>
        <dbReference type="Rhea" id="RHEA:21136"/>
        <dbReference type="ChEBI" id="CHEBI:16347"/>
        <dbReference type="ChEBI" id="CHEBI:57287"/>
        <dbReference type="ChEBI" id="CHEBI:57288"/>
        <dbReference type="ChEBI" id="CHEBI:57589"/>
        <dbReference type="EC" id="2.3.1.7"/>
    </reaction>
</comment>
<feature type="active site" description="Proton acceptor" evidence="18">
    <location>
        <position position="384"/>
    </location>
</feature>
<evidence type="ECO:0000256" key="2">
    <source>
        <dbReference type="ARBA" id="ARBA00004443"/>
    </source>
</evidence>
<evidence type="ECO:0000256" key="13">
    <source>
        <dbReference type="ARBA" id="ARBA00023315"/>
    </source>
</evidence>
<keyword evidence="7" id="KW-0276">Fatty acid metabolism</keyword>
<evidence type="ECO:0000256" key="11">
    <source>
        <dbReference type="ARBA" id="ARBA00023136"/>
    </source>
</evidence>
<dbReference type="PROSITE" id="PS00440">
    <property type="entry name" value="ACYLTRANSF_C_2"/>
    <property type="match status" value="1"/>
</dbReference>
<evidence type="ECO:0000313" key="22">
    <source>
        <dbReference type="EMBL" id="KAK3201602.1"/>
    </source>
</evidence>
<evidence type="ECO:0000256" key="7">
    <source>
        <dbReference type="ARBA" id="ARBA00022832"/>
    </source>
</evidence>
<evidence type="ECO:0000256" key="6">
    <source>
        <dbReference type="ARBA" id="ARBA00022792"/>
    </source>
</evidence>
<comment type="subcellular location">
    <subcellularLocation>
        <location evidence="2">Mitochondrion inner membrane</location>
        <topology evidence="2">Peripheral membrane protein</topology>
        <orientation evidence="2">Matrix side</orientation>
    </subcellularLocation>
    <subcellularLocation>
        <location evidence="1">Peroxisome</location>
    </subcellularLocation>
</comment>
<dbReference type="InterPro" id="IPR042231">
    <property type="entry name" value="Cho/carn_acyl_trans_2"/>
</dbReference>
<evidence type="ECO:0000256" key="17">
    <source>
        <dbReference type="ARBA" id="ARBA00073438"/>
    </source>
</evidence>
<dbReference type="GO" id="GO:0006631">
    <property type="term" value="P:fatty acid metabolic process"/>
    <property type="evidence" value="ECO:0007669"/>
    <property type="project" value="UniProtKB-KW"/>
</dbReference>
<reference evidence="22 23" key="1">
    <citation type="submission" date="2021-02" db="EMBL/GenBank/DDBJ databases">
        <title>Genome assembly of Pseudopithomyces chartarum.</title>
        <authorList>
            <person name="Jauregui R."/>
            <person name="Singh J."/>
            <person name="Voisey C."/>
        </authorList>
    </citation>
    <scope>NUCLEOTIDE SEQUENCE [LARGE SCALE GENOMIC DNA]</scope>
    <source>
        <strain evidence="22 23">AGR01</strain>
    </source>
</reference>
<dbReference type="Gene3D" id="3.30.559.70">
    <property type="entry name" value="Choline/Carnitine o-acyltransferase, domain 2"/>
    <property type="match status" value="1"/>
</dbReference>
<evidence type="ECO:0000313" key="23">
    <source>
        <dbReference type="Proteomes" id="UP001280581"/>
    </source>
</evidence>
<sequence>MHPREHMHSLLATLTAEPPAEPPLAVQKSKDPRLLRTCRFAGCGGANGMRTRWDITNMAPVAARRLQSSLPAGYKEDHSKGAMLRFEDSLPRLPVPTLEETAKRYLKSVHPLLSQSEYAATTKAVDEFIAPGGAGETLQKRLVARREDPNIRNWIAEWWNDAAYMAYRDPVVPYVSYFYSHRDDKKRRNPVKRAAAISTAVLEFKKLVDNSALEPEYMKKLPMAMSSYEYMFNCCRVPQKPADTTVKHPFKSNQNILVIRKNQFWLVPHELNGTQLTNAELELQFQRIYDAAEKAPAVGALTSQNRDVWAEVYPKLRNASTTNAASIDAIEAASFVVCLDDASPVTLEDRAHAYWHGDGQNRWFDKPLQFIINENGTSGFTGEHSMMDGTPTHRLNDFANQQIFTNALPFEGTSVRSSLPSPTPLRFTLTPDLQQDIVDAQKHFAGQIAAHELRVQAYQSYGKGLIKKFKCSPDAYVQLVIQLAYHKFYGVNRPTYESASTRRFQQGRTETCRSVSDESVAFCNAMADPEAPVEKTRELFREALNAHVKYISDASDGRGVDRHLFGLKKCLKEGEDLPSLYKDDAYGYSSTWYISSSQLSSEYFNGKGLGSDKMSFYLNEAAGDIRDLMLPTLEAPKAKL</sequence>
<dbReference type="InterPro" id="IPR000542">
    <property type="entry name" value="Carn_acyl_trans"/>
</dbReference>
<feature type="region of interest" description="Disordered" evidence="20">
    <location>
        <begin position="1"/>
        <end position="29"/>
    </location>
</feature>
<dbReference type="PROSITE" id="PS00439">
    <property type="entry name" value="ACYLTRANSF_C_1"/>
    <property type="match status" value="1"/>
</dbReference>
<keyword evidence="8" id="KW-0809">Transit peptide</keyword>
<keyword evidence="6" id="KW-0999">Mitochondrion inner membrane</keyword>
<evidence type="ECO:0000256" key="8">
    <source>
        <dbReference type="ARBA" id="ARBA00022946"/>
    </source>
</evidence>
<evidence type="ECO:0000256" key="20">
    <source>
        <dbReference type="SAM" id="MobiDB-lite"/>
    </source>
</evidence>
<evidence type="ECO:0000256" key="3">
    <source>
        <dbReference type="ARBA" id="ARBA00005232"/>
    </source>
</evidence>
<comment type="caution">
    <text evidence="22">The sequence shown here is derived from an EMBL/GenBank/DDBJ whole genome shotgun (WGS) entry which is preliminary data.</text>
</comment>
<keyword evidence="10" id="KW-0496">Mitochondrion</keyword>
<dbReference type="PANTHER" id="PTHR22589:SF103">
    <property type="entry name" value="CARNITINE O-ACETYL-TRANSFERASE, ISOFORM A-RELATED"/>
    <property type="match status" value="1"/>
</dbReference>
<dbReference type="FunFam" id="3.30.559.70:FF:000007">
    <property type="entry name" value="Carnitine O-acetyltransferase, mitochondrial"/>
    <property type="match status" value="1"/>
</dbReference>
<dbReference type="Gene3D" id="3.30.559.10">
    <property type="entry name" value="Chloramphenicol acetyltransferase-like domain"/>
    <property type="match status" value="1"/>
</dbReference>
<dbReference type="SUPFAM" id="SSF52777">
    <property type="entry name" value="CoA-dependent acyltransferases"/>
    <property type="match status" value="2"/>
</dbReference>
<keyword evidence="13 19" id="KW-0012">Acyltransferase</keyword>
<evidence type="ECO:0000256" key="12">
    <source>
        <dbReference type="ARBA" id="ARBA00023140"/>
    </source>
</evidence>
<name>A0AAN6LP22_9PLEO</name>
<dbReference type="EC" id="2.3.1.7" evidence="16"/>
<evidence type="ECO:0000256" key="4">
    <source>
        <dbReference type="ARBA" id="ARBA00022448"/>
    </source>
</evidence>
<dbReference type="Proteomes" id="UP001280581">
    <property type="component" value="Unassembled WGS sequence"/>
</dbReference>
<keyword evidence="11" id="KW-0472">Membrane</keyword>
<evidence type="ECO:0000256" key="9">
    <source>
        <dbReference type="ARBA" id="ARBA00023098"/>
    </source>
</evidence>
<comment type="similarity">
    <text evidence="3 19">Belongs to the carnitine/choline acetyltransferase family.</text>
</comment>
<dbReference type="Pfam" id="PF00755">
    <property type="entry name" value="Carn_acyltransf"/>
    <property type="match status" value="1"/>
</dbReference>
<feature type="domain" description="Choline/carnitine acyltransferase" evidence="21">
    <location>
        <begin position="93"/>
        <end position="610"/>
    </location>
</feature>
<evidence type="ECO:0000256" key="15">
    <source>
        <dbReference type="ARBA" id="ARBA00053195"/>
    </source>
</evidence>
<dbReference type="GO" id="GO:0005743">
    <property type="term" value="C:mitochondrial inner membrane"/>
    <property type="evidence" value="ECO:0007669"/>
    <property type="project" value="UniProtKB-SubCell"/>
</dbReference>
<dbReference type="GO" id="GO:0005777">
    <property type="term" value="C:peroxisome"/>
    <property type="evidence" value="ECO:0007669"/>
    <property type="project" value="UniProtKB-SubCell"/>
</dbReference>
<accession>A0AAN6LP22</accession>
<gene>
    <name evidence="22" type="ORF">GRF29_185g1424501</name>
</gene>
<keyword evidence="4" id="KW-0813">Transport</keyword>
<evidence type="ECO:0000256" key="14">
    <source>
        <dbReference type="ARBA" id="ARBA00052702"/>
    </source>
</evidence>
<dbReference type="InterPro" id="IPR023213">
    <property type="entry name" value="CAT-like_dom_sf"/>
</dbReference>
<protein>
    <recommendedName>
        <fullName evidence="17">Carnitine O-acetyltransferase, mitochondrial</fullName>
        <ecNumber evidence="16">2.3.1.7</ecNumber>
    </recommendedName>
</protein>
<evidence type="ECO:0000256" key="19">
    <source>
        <dbReference type="RuleBase" id="RU003801"/>
    </source>
</evidence>
<dbReference type="EMBL" id="WVTA01000016">
    <property type="protein sequence ID" value="KAK3201602.1"/>
    <property type="molecule type" value="Genomic_DNA"/>
</dbReference>
<dbReference type="GO" id="GO:0009437">
    <property type="term" value="P:carnitine metabolic process"/>
    <property type="evidence" value="ECO:0007669"/>
    <property type="project" value="TreeGrafter"/>
</dbReference>
<keyword evidence="23" id="KW-1185">Reference proteome</keyword>
<organism evidence="22 23">
    <name type="scientific">Pseudopithomyces chartarum</name>
    <dbReference type="NCBI Taxonomy" id="1892770"/>
    <lineage>
        <taxon>Eukaryota</taxon>
        <taxon>Fungi</taxon>
        <taxon>Dikarya</taxon>
        <taxon>Ascomycota</taxon>
        <taxon>Pezizomycotina</taxon>
        <taxon>Dothideomycetes</taxon>
        <taxon>Pleosporomycetidae</taxon>
        <taxon>Pleosporales</taxon>
        <taxon>Massarineae</taxon>
        <taxon>Didymosphaeriaceae</taxon>
        <taxon>Pseudopithomyces</taxon>
    </lineage>
</organism>
<dbReference type="AlphaFoldDB" id="A0AAN6LP22"/>
<comment type="function">
    <text evidence="15">Carnitine acetylase is specific for short chain fatty acids. Carnitine acetylase seems to affect the flux through the pyruvate dehydrogenase complex. It may be involved as well in the transport of acetyl-CoA into mitochondria.</text>
</comment>
<dbReference type="InterPro" id="IPR039551">
    <property type="entry name" value="Cho/carn_acyl_trans"/>
</dbReference>
<evidence type="ECO:0000256" key="1">
    <source>
        <dbReference type="ARBA" id="ARBA00004275"/>
    </source>
</evidence>
<dbReference type="PANTHER" id="PTHR22589">
    <property type="entry name" value="CARNITINE O-ACYLTRANSFERASE"/>
    <property type="match status" value="1"/>
</dbReference>
<dbReference type="GO" id="GO:0004092">
    <property type="term" value="F:carnitine O-acetyltransferase activity"/>
    <property type="evidence" value="ECO:0007669"/>
    <property type="project" value="UniProtKB-EC"/>
</dbReference>
<keyword evidence="9" id="KW-0443">Lipid metabolism</keyword>
<evidence type="ECO:0000256" key="16">
    <source>
        <dbReference type="ARBA" id="ARBA00066910"/>
    </source>
</evidence>
<proteinExistence type="inferred from homology"/>
<evidence type="ECO:0000256" key="5">
    <source>
        <dbReference type="ARBA" id="ARBA00022679"/>
    </source>
</evidence>